<dbReference type="Gene3D" id="2.60.40.1080">
    <property type="match status" value="1"/>
</dbReference>
<accession>A0A1F4SUJ4</accession>
<name>A0A1F4SUJ4_UNCSA</name>
<dbReference type="SMART" id="SM00635">
    <property type="entry name" value="BID_2"/>
    <property type="match status" value="1"/>
</dbReference>
<organism evidence="2 3">
    <name type="scientific">candidate division WOR-1 bacterium RIFOXYB2_FULL_37_13</name>
    <dbReference type="NCBI Taxonomy" id="1802579"/>
    <lineage>
        <taxon>Bacteria</taxon>
        <taxon>Bacillati</taxon>
        <taxon>Saganbacteria</taxon>
    </lineage>
</organism>
<sequence>MLKRFLFVFLIIAVVFIVGCGQSVENIVENSTELKISPESAELYVGQTQQFTISGMVIKSDTSYSASWEVVGDIGTIDATGLFTATETGEGTITVAIDGMKGAVAVVVTTRTISGQVFDASNGASLSGAFIMAGNKNTYSGSDGSYKLEEVSVEVGEISASASNYVPTTIVLPSSNFNIPFLYSQPSDFSSNYQSRTIPVKGRFFDYNGNPLSSLESFSYKYDMYGGIYNLSVSNNGYFTGTADLVKYTNYDPYEMNGFIVFMHKLSNGQYKSVIKEFKCDFNSSELDLGDIYINKDTVTISGSISPKYNDFSIYFGKVINQNKETYRLAFSLMQNNYSYTDPYFSELDENNNYKLRLPKTEDNQDYKIFSYCWNDSQSQYISFSTIKKMSDFVFNDNLATTYNIAFVDTPTVSVPTSGEVFTTLTPQFKWDSLGNDFYYLILVVPSENTGLEWVGFTNKTYIDYPFFPASSGGEASNLKEGVQYYFVIAALKNSSLNINNFNFVDLVYSSDSSYISSIPFTVSSSSTASSMKSLSVPSSLDKKAFQEKIDRFLGKLGIRMPPSPLKRVRESPL</sequence>
<proteinExistence type="predicted"/>
<feature type="domain" description="BIG2" evidence="1">
    <location>
        <begin position="30"/>
        <end position="107"/>
    </location>
</feature>
<evidence type="ECO:0000313" key="3">
    <source>
        <dbReference type="Proteomes" id="UP000178417"/>
    </source>
</evidence>
<dbReference type="InterPro" id="IPR008969">
    <property type="entry name" value="CarboxyPept-like_regulatory"/>
</dbReference>
<reference evidence="2 3" key="1">
    <citation type="journal article" date="2016" name="Nat. Commun.">
        <title>Thousands of microbial genomes shed light on interconnected biogeochemical processes in an aquifer system.</title>
        <authorList>
            <person name="Anantharaman K."/>
            <person name="Brown C.T."/>
            <person name="Hug L.A."/>
            <person name="Sharon I."/>
            <person name="Castelle C.J."/>
            <person name="Probst A.J."/>
            <person name="Thomas B.C."/>
            <person name="Singh A."/>
            <person name="Wilkins M.J."/>
            <person name="Karaoz U."/>
            <person name="Brodie E.L."/>
            <person name="Williams K.H."/>
            <person name="Hubbard S.S."/>
            <person name="Banfield J.F."/>
        </authorList>
    </citation>
    <scope>NUCLEOTIDE SEQUENCE [LARGE SCALE GENOMIC DNA]</scope>
</reference>
<dbReference type="Pfam" id="PF02368">
    <property type="entry name" value="Big_2"/>
    <property type="match status" value="1"/>
</dbReference>
<evidence type="ECO:0000259" key="1">
    <source>
        <dbReference type="SMART" id="SM00635"/>
    </source>
</evidence>
<comment type="caution">
    <text evidence="2">The sequence shown here is derived from an EMBL/GenBank/DDBJ whole genome shotgun (WGS) entry which is preliminary data.</text>
</comment>
<dbReference type="PROSITE" id="PS51257">
    <property type="entry name" value="PROKAR_LIPOPROTEIN"/>
    <property type="match status" value="1"/>
</dbReference>
<evidence type="ECO:0000313" key="2">
    <source>
        <dbReference type="EMBL" id="OGC24102.1"/>
    </source>
</evidence>
<dbReference type="EMBL" id="MEUB01000012">
    <property type="protein sequence ID" value="OGC24102.1"/>
    <property type="molecule type" value="Genomic_DNA"/>
</dbReference>
<dbReference type="InterPro" id="IPR003343">
    <property type="entry name" value="Big_2"/>
</dbReference>
<protein>
    <recommendedName>
        <fullName evidence="1">BIG2 domain-containing protein</fullName>
    </recommendedName>
</protein>
<dbReference type="SUPFAM" id="SSF49464">
    <property type="entry name" value="Carboxypeptidase regulatory domain-like"/>
    <property type="match status" value="1"/>
</dbReference>
<gene>
    <name evidence="2" type="ORF">A2310_05135</name>
</gene>
<dbReference type="AlphaFoldDB" id="A0A1F4SUJ4"/>
<dbReference type="Gene3D" id="2.60.40.1120">
    <property type="entry name" value="Carboxypeptidase-like, regulatory domain"/>
    <property type="match status" value="1"/>
</dbReference>
<dbReference type="Proteomes" id="UP000178417">
    <property type="component" value="Unassembled WGS sequence"/>
</dbReference>